<reference evidence="1 2" key="1">
    <citation type="submission" date="2018-11" db="EMBL/GenBank/DDBJ databases">
        <title>Genome sequencing and assembly of Clostridium tagluense strain A121.</title>
        <authorList>
            <person name="Murakami T."/>
            <person name="Segawa T."/>
            <person name="Shcherbakova V.A."/>
            <person name="Mori H."/>
            <person name="Yoshimura Y."/>
        </authorList>
    </citation>
    <scope>NUCLEOTIDE SEQUENCE [LARGE SCALE GENOMIC DNA]</scope>
    <source>
        <strain evidence="1 2">A121</strain>
    </source>
</reference>
<name>A0A401UGM2_9CLOT</name>
<organism evidence="1 2">
    <name type="scientific">Clostridium tagluense</name>
    <dbReference type="NCBI Taxonomy" id="360422"/>
    <lineage>
        <taxon>Bacteria</taxon>
        <taxon>Bacillati</taxon>
        <taxon>Bacillota</taxon>
        <taxon>Clostridia</taxon>
        <taxon>Eubacteriales</taxon>
        <taxon>Clostridiaceae</taxon>
        <taxon>Clostridium</taxon>
    </lineage>
</organism>
<keyword evidence="2" id="KW-1185">Reference proteome</keyword>
<dbReference type="RefSeq" id="WP_233439648.1">
    <property type="nucleotide sequence ID" value="NZ_BHYK01000001.1"/>
</dbReference>
<sequence length="347" mass="37751">MKLNQEMLSIFQMVQKYESISIIGMNKNVGKTTTLNHILKEARGRISLGLTSIGRDGEDQDIVTATEKPKIYVECGTLIATAKQCLLNSDITREILKTTGFNTPMGEIVICRALSDGYVDLGGPSVNSYMTLICEDLKKFGSKLTIVDGALSRKTFASPAITNATILSTGASLSKSMAAVIEETSHAVKLLSTENEVDDEILKLASEVLCKGRIGIISRGNNMKILDALTALGSSKEIAQALDETTSYVVIKGVVSDNLLEDIMSTTKMYRGVTFLVEDGTKLFLTRDTLYKFKVQGGIIKTINPINIVCVTSNPKSPYGYEFDKYKFLDGLRNNLNVPVFDVIGGA</sequence>
<dbReference type="AlphaFoldDB" id="A0A401UGM2"/>
<accession>A0A401UGM2</accession>
<evidence type="ECO:0000313" key="2">
    <source>
        <dbReference type="Proteomes" id="UP000287872"/>
    </source>
</evidence>
<evidence type="ECO:0000313" key="1">
    <source>
        <dbReference type="EMBL" id="GCD08646.1"/>
    </source>
</evidence>
<comment type="caution">
    <text evidence="1">The sequence shown here is derived from an EMBL/GenBank/DDBJ whole genome shotgun (WGS) entry which is preliminary data.</text>
</comment>
<protein>
    <submittedName>
        <fullName evidence="1">Uncharacterized protein</fullName>
    </submittedName>
</protein>
<dbReference type="EMBL" id="BHYK01000001">
    <property type="protein sequence ID" value="GCD08646.1"/>
    <property type="molecule type" value="Genomic_DNA"/>
</dbReference>
<proteinExistence type="predicted"/>
<gene>
    <name evidence="1" type="ORF">Ctaglu_02690</name>
</gene>
<dbReference type="Proteomes" id="UP000287872">
    <property type="component" value="Unassembled WGS sequence"/>
</dbReference>